<accession>A0AAV6PL22</accession>
<protein>
    <recommendedName>
        <fullName evidence="5">Small integral membrane protein 36</fullName>
    </recommendedName>
</protein>
<name>A0AAV6PL22_SOLSE</name>
<evidence type="ECO:0000313" key="4">
    <source>
        <dbReference type="Proteomes" id="UP000693946"/>
    </source>
</evidence>
<feature type="compositionally biased region" description="Polar residues" evidence="1">
    <location>
        <begin position="109"/>
        <end position="121"/>
    </location>
</feature>
<organism evidence="3 4">
    <name type="scientific">Solea senegalensis</name>
    <name type="common">Senegalese sole</name>
    <dbReference type="NCBI Taxonomy" id="28829"/>
    <lineage>
        <taxon>Eukaryota</taxon>
        <taxon>Metazoa</taxon>
        <taxon>Chordata</taxon>
        <taxon>Craniata</taxon>
        <taxon>Vertebrata</taxon>
        <taxon>Euteleostomi</taxon>
        <taxon>Actinopterygii</taxon>
        <taxon>Neopterygii</taxon>
        <taxon>Teleostei</taxon>
        <taxon>Neoteleostei</taxon>
        <taxon>Acanthomorphata</taxon>
        <taxon>Carangaria</taxon>
        <taxon>Pleuronectiformes</taxon>
        <taxon>Pleuronectoidei</taxon>
        <taxon>Soleidae</taxon>
        <taxon>Solea</taxon>
    </lineage>
</organism>
<proteinExistence type="predicted"/>
<comment type="caution">
    <text evidence="3">The sequence shown here is derived from an EMBL/GenBank/DDBJ whole genome shotgun (WGS) entry which is preliminary data.</text>
</comment>
<keyword evidence="2" id="KW-0812">Transmembrane</keyword>
<feature type="compositionally biased region" description="Basic and acidic residues" evidence="1">
    <location>
        <begin position="96"/>
        <end position="107"/>
    </location>
</feature>
<evidence type="ECO:0000313" key="3">
    <source>
        <dbReference type="EMBL" id="KAG7470421.1"/>
    </source>
</evidence>
<evidence type="ECO:0008006" key="5">
    <source>
        <dbReference type="Google" id="ProtNLM"/>
    </source>
</evidence>
<feature type="region of interest" description="Disordered" evidence="1">
    <location>
        <begin position="47"/>
        <end position="69"/>
    </location>
</feature>
<dbReference type="Proteomes" id="UP000693946">
    <property type="component" value="Unassembled WGS sequence"/>
</dbReference>
<dbReference type="EMBL" id="JAGKHQ010000258">
    <property type="protein sequence ID" value="KAG7470421.1"/>
    <property type="molecule type" value="Genomic_DNA"/>
</dbReference>
<sequence length="121" mass="13470">MGFMEFYLEIDPVTLNLIILVASYVILLLVFLISCILYDCRGKDPTKEYTPDDTASAAVPPPPGQSPIRLVVMQNSPASSSRYDHAARAELPTLELSRDRGEREKRSTLVANISTRTLNSR</sequence>
<dbReference type="AlphaFoldDB" id="A0AAV6PL22"/>
<keyword evidence="2" id="KW-0472">Membrane</keyword>
<evidence type="ECO:0000256" key="2">
    <source>
        <dbReference type="SAM" id="Phobius"/>
    </source>
</evidence>
<keyword evidence="2" id="KW-1133">Transmembrane helix</keyword>
<feature type="region of interest" description="Disordered" evidence="1">
    <location>
        <begin position="96"/>
        <end position="121"/>
    </location>
</feature>
<reference evidence="3 4" key="1">
    <citation type="journal article" date="2021" name="Sci. Rep.">
        <title>Chromosome anchoring in Senegalese sole (Solea senegalensis) reveals sex-associated markers and genome rearrangements in flatfish.</title>
        <authorList>
            <person name="Guerrero-Cozar I."/>
            <person name="Gomez-Garrido J."/>
            <person name="Berbel C."/>
            <person name="Martinez-Blanch J.F."/>
            <person name="Alioto T."/>
            <person name="Claros M.G."/>
            <person name="Gagnaire P.A."/>
            <person name="Manchado M."/>
        </authorList>
    </citation>
    <scope>NUCLEOTIDE SEQUENCE [LARGE SCALE GENOMIC DNA]</scope>
    <source>
        <strain evidence="3">Sse05_10M</strain>
    </source>
</reference>
<keyword evidence="4" id="KW-1185">Reference proteome</keyword>
<gene>
    <name evidence="3" type="ORF">JOB18_018352</name>
</gene>
<evidence type="ECO:0000256" key="1">
    <source>
        <dbReference type="SAM" id="MobiDB-lite"/>
    </source>
</evidence>
<feature type="transmembrane region" description="Helical" evidence="2">
    <location>
        <begin position="15"/>
        <end position="38"/>
    </location>
</feature>